<dbReference type="InterPro" id="IPR014721">
    <property type="entry name" value="Ribsml_uS5_D2-typ_fold_subgr"/>
</dbReference>
<dbReference type="InterPro" id="IPR020588">
    <property type="entry name" value="RecA_ATP-bd"/>
</dbReference>
<evidence type="ECO:0000256" key="13">
    <source>
        <dbReference type="RuleBase" id="RU003555"/>
    </source>
</evidence>
<dbReference type="GO" id="GO:0005829">
    <property type="term" value="C:cytosol"/>
    <property type="evidence" value="ECO:0007669"/>
    <property type="project" value="TreeGrafter"/>
</dbReference>
<keyword evidence="16" id="KW-1185">Reference proteome</keyword>
<dbReference type="STRING" id="1528.SAMN04488579_10327"/>
<dbReference type="InterPro" id="IPR004504">
    <property type="entry name" value="DNA_repair_RadA"/>
</dbReference>
<comment type="function">
    <text evidence="13">DNA-dependent ATPase involved in processing of recombination intermediates, plays a role in repairing DNA breaks. Stimulates the branch migration of RecA-mediated strand transfer reactions, allowing the 3' invading strand to extend heteroduplex DNA faster. Binds ssDNA in the presence of ADP but not other nucleotides, has ATPase activity that is stimulated by ssDNA and various branched DNA structures, but inhibited by SSB. Does not have RecA's homology-searching function.</text>
</comment>
<dbReference type="PRINTS" id="PR01874">
    <property type="entry name" value="DNAREPAIRADA"/>
</dbReference>
<evidence type="ECO:0000256" key="11">
    <source>
        <dbReference type="HAMAP-Rule" id="MF_01498"/>
    </source>
</evidence>
<dbReference type="GO" id="GO:0140664">
    <property type="term" value="F:ATP-dependent DNA damage sensor activity"/>
    <property type="evidence" value="ECO:0007669"/>
    <property type="project" value="InterPro"/>
</dbReference>
<dbReference type="InterPro" id="IPR027417">
    <property type="entry name" value="P-loop_NTPase"/>
</dbReference>
<evidence type="ECO:0000256" key="5">
    <source>
        <dbReference type="ARBA" id="ARBA00022801"/>
    </source>
</evidence>
<feature type="short sequence motif" description="RadA KNRFG motif" evidence="11">
    <location>
        <begin position="255"/>
        <end position="259"/>
    </location>
</feature>
<comment type="domain">
    <text evidence="11">The middle region has homology to RecA with ATPase motifs including the RadA KNRFG motif, while the C-terminus is homologous to Lon protease.</text>
</comment>
<dbReference type="SMART" id="SM00382">
    <property type="entry name" value="AAA"/>
    <property type="match status" value="1"/>
</dbReference>
<dbReference type="Pfam" id="PF13541">
    <property type="entry name" value="ChlI"/>
    <property type="match status" value="1"/>
</dbReference>
<accession>A0A1H3CAN1</accession>
<dbReference type="GO" id="GO:0005524">
    <property type="term" value="F:ATP binding"/>
    <property type="evidence" value="ECO:0007669"/>
    <property type="project" value="UniProtKB-UniRule"/>
</dbReference>
<proteinExistence type="inferred from homology"/>
<dbReference type="InterPro" id="IPR003593">
    <property type="entry name" value="AAA+_ATPase"/>
</dbReference>
<evidence type="ECO:0000313" key="15">
    <source>
        <dbReference type="EMBL" id="SDX51207.1"/>
    </source>
</evidence>
<feature type="region of interest" description="Lon-protease-like" evidence="11">
    <location>
        <begin position="354"/>
        <end position="456"/>
    </location>
</feature>
<evidence type="ECO:0000256" key="12">
    <source>
        <dbReference type="NCBIfam" id="TIGR00416"/>
    </source>
</evidence>
<keyword evidence="10 11" id="KW-0234">DNA repair</keyword>
<keyword evidence="6 13" id="KW-0862">Zinc</keyword>
<dbReference type="SUPFAM" id="SSF52540">
    <property type="entry name" value="P-loop containing nucleoside triphosphate hydrolases"/>
    <property type="match status" value="1"/>
</dbReference>
<evidence type="ECO:0000256" key="7">
    <source>
        <dbReference type="ARBA" id="ARBA00022840"/>
    </source>
</evidence>
<dbReference type="Proteomes" id="UP000199652">
    <property type="component" value="Unassembled WGS sequence"/>
</dbReference>
<dbReference type="NCBIfam" id="TIGR00416">
    <property type="entry name" value="sms"/>
    <property type="match status" value="1"/>
</dbReference>
<keyword evidence="3 11" id="KW-0227">DNA damage</keyword>
<evidence type="ECO:0000313" key="16">
    <source>
        <dbReference type="Proteomes" id="UP000199652"/>
    </source>
</evidence>
<dbReference type="OrthoDB" id="9803906at2"/>
<dbReference type="AlphaFoldDB" id="A0A1H3CAN1"/>
<comment type="similarity">
    <text evidence="11 13">Belongs to the RecA family. RadA subfamily.</text>
</comment>
<dbReference type="GO" id="GO:0008270">
    <property type="term" value="F:zinc ion binding"/>
    <property type="evidence" value="ECO:0007669"/>
    <property type="project" value="UniProtKB-KW"/>
</dbReference>
<keyword evidence="5" id="KW-0378">Hydrolase</keyword>
<comment type="function">
    <text evidence="11">Plays a role in repairing double-strand DNA breaks, probably involving stabilizing or processing branched DNA or blocked replication forks.</text>
</comment>
<dbReference type="InterPro" id="IPR020568">
    <property type="entry name" value="Ribosomal_Su5_D2-typ_SF"/>
</dbReference>
<evidence type="ECO:0000259" key="14">
    <source>
        <dbReference type="PROSITE" id="PS50162"/>
    </source>
</evidence>
<dbReference type="PANTHER" id="PTHR32472">
    <property type="entry name" value="DNA REPAIR PROTEIN RADA"/>
    <property type="match status" value="1"/>
</dbReference>
<keyword evidence="8 11" id="KW-0346">Stress response</keyword>
<organism evidence="15 16">
    <name type="scientific">Eubacterium barkeri</name>
    <name type="common">Clostridium barkeri</name>
    <dbReference type="NCBI Taxonomy" id="1528"/>
    <lineage>
        <taxon>Bacteria</taxon>
        <taxon>Bacillati</taxon>
        <taxon>Bacillota</taxon>
        <taxon>Clostridia</taxon>
        <taxon>Eubacteriales</taxon>
        <taxon>Eubacteriaceae</taxon>
        <taxon>Eubacterium</taxon>
    </lineage>
</organism>
<dbReference type="CDD" id="cd01121">
    <property type="entry name" value="RadA_SMS_N"/>
    <property type="match status" value="1"/>
</dbReference>
<name>A0A1H3CAN1_EUBBA</name>
<keyword evidence="9 11" id="KW-0238">DNA-binding</keyword>
<keyword evidence="1 11" id="KW-0479">Metal-binding</keyword>
<evidence type="ECO:0000256" key="9">
    <source>
        <dbReference type="ARBA" id="ARBA00023125"/>
    </source>
</evidence>
<evidence type="ECO:0000256" key="1">
    <source>
        <dbReference type="ARBA" id="ARBA00022723"/>
    </source>
</evidence>
<dbReference type="EMBL" id="FNOU01000003">
    <property type="protein sequence ID" value="SDX51207.1"/>
    <property type="molecule type" value="Genomic_DNA"/>
</dbReference>
<evidence type="ECO:0000256" key="8">
    <source>
        <dbReference type="ARBA" id="ARBA00023016"/>
    </source>
</evidence>
<protein>
    <recommendedName>
        <fullName evidence="11 12">DNA repair protein RadA</fullName>
    </recommendedName>
</protein>
<reference evidence="16" key="1">
    <citation type="submission" date="2016-10" db="EMBL/GenBank/DDBJ databases">
        <authorList>
            <person name="Varghese N."/>
            <person name="Submissions S."/>
        </authorList>
    </citation>
    <scope>NUCLEOTIDE SEQUENCE [LARGE SCALE GENOMIC DNA]</scope>
    <source>
        <strain evidence="16">VPI 5359</strain>
    </source>
</reference>
<evidence type="ECO:0000256" key="3">
    <source>
        <dbReference type="ARBA" id="ARBA00022763"/>
    </source>
</evidence>
<keyword evidence="7 11" id="KW-0067">ATP-binding</keyword>
<dbReference type="InterPro" id="IPR041166">
    <property type="entry name" value="Rubredoxin_2"/>
</dbReference>
<dbReference type="PROSITE" id="PS50162">
    <property type="entry name" value="RECA_2"/>
    <property type="match status" value="1"/>
</dbReference>
<dbReference type="Gene3D" id="3.40.50.300">
    <property type="entry name" value="P-loop containing nucleotide triphosphate hydrolases"/>
    <property type="match status" value="1"/>
</dbReference>
<gene>
    <name evidence="11" type="primary">radA</name>
    <name evidence="15" type="ORF">SAMN04488579_10327</name>
</gene>
<evidence type="ECO:0000256" key="10">
    <source>
        <dbReference type="ARBA" id="ARBA00023204"/>
    </source>
</evidence>
<dbReference type="SUPFAM" id="SSF54211">
    <property type="entry name" value="Ribosomal protein S5 domain 2-like"/>
    <property type="match status" value="1"/>
</dbReference>
<dbReference type="Pfam" id="PF18073">
    <property type="entry name" value="Zn_ribbon_LapB"/>
    <property type="match status" value="1"/>
</dbReference>
<feature type="binding site" evidence="11">
    <location>
        <begin position="98"/>
        <end position="105"/>
    </location>
    <ligand>
        <name>ATP</name>
        <dbReference type="ChEBI" id="CHEBI:30616"/>
    </ligand>
</feature>
<dbReference type="GO" id="GO:0016787">
    <property type="term" value="F:hydrolase activity"/>
    <property type="evidence" value="ECO:0007669"/>
    <property type="project" value="UniProtKB-KW"/>
</dbReference>
<dbReference type="HAMAP" id="MF_01498">
    <property type="entry name" value="RadA_bact"/>
    <property type="match status" value="1"/>
</dbReference>
<dbReference type="GO" id="GO:0003684">
    <property type="term" value="F:damaged DNA binding"/>
    <property type="evidence" value="ECO:0007669"/>
    <property type="project" value="InterPro"/>
</dbReference>
<evidence type="ECO:0000256" key="2">
    <source>
        <dbReference type="ARBA" id="ARBA00022741"/>
    </source>
</evidence>
<dbReference type="PANTHER" id="PTHR32472:SF10">
    <property type="entry name" value="DNA REPAIR PROTEIN RADA-LIKE PROTEIN"/>
    <property type="match status" value="1"/>
</dbReference>
<dbReference type="GO" id="GO:0000725">
    <property type="term" value="P:recombinational repair"/>
    <property type="evidence" value="ECO:0007669"/>
    <property type="project" value="UniProtKB-UniRule"/>
</dbReference>
<dbReference type="RefSeq" id="WP_090243235.1">
    <property type="nucleotide sequence ID" value="NZ_FNOU01000003.1"/>
</dbReference>
<feature type="domain" description="RecA family profile 1" evidence="14">
    <location>
        <begin position="69"/>
        <end position="218"/>
    </location>
</feature>
<dbReference type="Gene3D" id="3.30.230.10">
    <property type="match status" value="1"/>
</dbReference>
<keyword evidence="2 11" id="KW-0547">Nucleotide-binding</keyword>
<evidence type="ECO:0000256" key="4">
    <source>
        <dbReference type="ARBA" id="ARBA00022771"/>
    </source>
</evidence>
<evidence type="ECO:0000256" key="6">
    <source>
        <dbReference type="ARBA" id="ARBA00022833"/>
    </source>
</evidence>
<keyword evidence="4 13" id="KW-0863">Zinc-finger</keyword>
<dbReference type="Pfam" id="PF13481">
    <property type="entry name" value="AAA_25"/>
    <property type="match status" value="1"/>
</dbReference>
<dbReference type="FunFam" id="3.40.50.300:FF:000050">
    <property type="entry name" value="DNA repair protein RadA"/>
    <property type="match status" value="1"/>
</dbReference>
<sequence length="456" mass="50398">MAKIKKRFVCQNCGYATPKWMGKCTECGEWNSFVEEVEMPAPTAVGKNQNLERGVYAKPVRLKDISTQKEDRYKTNNSELDRVLGGGIVPGGLILLGGDPGIGKSTLLLQTTENFGNQGLKVLYISGEESEQQLKMRAVRMKVSSDNVYFLSEINIPYITDLIIKTQPDLVIIDSIQTMYSPNITSAPGSVSQIRENANALMQIAKKDGIAMILVGHVTKEGNIAGPRVLEHMVDTVLYFEGEKYHSYRMLRGVKNRFGSTNEIGIFEMTQEGLAEVKNPSEMMLLSRPKNTCGSVVVPSIEGTRPILIELQGLVSQTSFSTARRMATGMDYNRMVLLIAIMEKRLDIQLQGLDAYINVVGGMKVDEPALDLAVVCVLYSSFRNFEIPADLMVLGEVGLTGEVRNIQQVEKRIIEGGKLGFKRCILPRGNCKGMDDMGVELMPVTNISQALNLLKK</sequence>